<feature type="transmembrane region" description="Helical" evidence="5">
    <location>
        <begin position="264"/>
        <end position="287"/>
    </location>
</feature>
<feature type="transmembrane region" description="Helical" evidence="5">
    <location>
        <begin position="106"/>
        <end position="125"/>
    </location>
</feature>
<accession>A0ABP8MKE5</accession>
<feature type="transmembrane region" description="Helical" evidence="5">
    <location>
        <begin position="202"/>
        <end position="226"/>
    </location>
</feature>
<protein>
    <recommendedName>
        <fullName evidence="5">Probable membrane transporter protein</fullName>
    </recommendedName>
</protein>
<dbReference type="PANTHER" id="PTHR43701:SF2">
    <property type="entry name" value="MEMBRANE TRANSPORTER PROTEIN YJNA-RELATED"/>
    <property type="match status" value="1"/>
</dbReference>
<dbReference type="PANTHER" id="PTHR43701">
    <property type="entry name" value="MEMBRANE TRANSPORTER PROTEIN MJ0441-RELATED"/>
    <property type="match status" value="1"/>
</dbReference>
<evidence type="ECO:0000256" key="3">
    <source>
        <dbReference type="ARBA" id="ARBA00022989"/>
    </source>
</evidence>
<dbReference type="InterPro" id="IPR002781">
    <property type="entry name" value="TM_pro_TauE-like"/>
</dbReference>
<keyword evidence="2 5" id="KW-0812">Transmembrane</keyword>
<dbReference type="InterPro" id="IPR051598">
    <property type="entry name" value="TSUP/Inactive_protease-like"/>
</dbReference>
<feature type="transmembrane region" description="Helical" evidence="5">
    <location>
        <begin position="169"/>
        <end position="190"/>
    </location>
</feature>
<comment type="similarity">
    <text evidence="5">Belongs to the 4-toluene sulfonate uptake permease (TSUP) (TC 2.A.102) family.</text>
</comment>
<keyword evidence="5" id="KW-1003">Cell membrane</keyword>
<sequence>MHLKYWLMLYFLALILIGFLIGSIGTLIGAGGGFLLVPLLLIFFPALDPEVVTAISIAVVAANAVSGTFAYARGKRIDYRAGLMFALFTIPGSILGVYITNYIPKHWFQVIFGALLLVLSVYLFVKNRKKNVAQNALPQHAAGGNWKHSSITDKSGHTYSYTYNQLHGIIISVLVGFISPLLGIGGGIIHVPAMVQWLQFPVYVATATSHFILAIMSSVSVGVHIVNGHYNDPEVLRMVIGFIIGVLPGAQLGAYLSHRISTTAIIRALAVCLALVGVRILFSAIAAL</sequence>
<dbReference type="EMBL" id="BAABEZ010000013">
    <property type="protein sequence ID" value="GAA4451750.1"/>
    <property type="molecule type" value="Genomic_DNA"/>
</dbReference>
<comment type="caution">
    <text evidence="6">The sequence shown here is derived from an EMBL/GenBank/DDBJ whole genome shotgun (WGS) entry which is preliminary data.</text>
</comment>
<evidence type="ECO:0000256" key="4">
    <source>
        <dbReference type="ARBA" id="ARBA00023136"/>
    </source>
</evidence>
<keyword evidence="3 5" id="KW-1133">Transmembrane helix</keyword>
<evidence type="ECO:0000256" key="5">
    <source>
        <dbReference type="RuleBase" id="RU363041"/>
    </source>
</evidence>
<gene>
    <name evidence="6" type="ORF">GCM10023092_09660</name>
</gene>
<keyword evidence="4 5" id="KW-0472">Membrane</keyword>
<comment type="subcellular location">
    <subcellularLocation>
        <location evidence="5">Cell membrane</location>
        <topology evidence="5">Multi-pass membrane protein</topology>
    </subcellularLocation>
    <subcellularLocation>
        <location evidence="1">Membrane</location>
        <topology evidence="1">Multi-pass membrane protein</topology>
    </subcellularLocation>
</comment>
<evidence type="ECO:0000313" key="6">
    <source>
        <dbReference type="EMBL" id="GAA4451750.1"/>
    </source>
</evidence>
<evidence type="ECO:0000256" key="1">
    <source>
        <dbReference type="ARBA" id="ARBA00004141"/>
    </source>
</evidence>
<dbReference type="Pfam" id="PF01925">
    <property type="entry name" value="TauE"/>
    <property type="match status" value="1"/>
</dbReference>
<name>A0ABP8MKE5_9BACT</name>
<proteinExistence type="inferred from homology"/>
<feature type="transmembrane region" description="Helical" evidence="5">
    <location>
        <begin position="83"/>
        <end position="100"/>
    </location>
</feature>
<organism evidence="6 7">
    <name type="scientific">Rurimicrobium arvi</name>
    <dbReference type="NCBI Taxonomy" id="2049916"/>
    <lineage>
        <taxon>Bacteria</taxon>
        <taxon>Pseudomonadati</taxon>
        <taxon>Bacteroidota</taxon>
        <taxon>Chitinophagia</taxon>
        <taxon>Chitinophagales</taxon>
        <taxon>Chitinophagaceae</taxon>
        <taxon>Rurimicrobium</taxon>
    </lineage>
</organism>
<reference evidence="7" key="1">
    <citation type="journal article" date="2019" name="Int. J. Syst. Evol. Microbiol.">
        <title>The Global Catalogue of Microorganisms (GCM) 10K type strain sequencing project: providing services to taxonomists for standard genome sequencing and annotation.</title>
        <authorList>
            <consortium name="The Broad Institute Genomics Platform"/>
            <consortium name="The Broad Institute Genome Sequencing Center for Infectious Disease"/>
            <person name="Wu L."/>
            <person name="Ma J."/>
        </authorList>
    </citation>
    <scope>NUCLEOTIDE SEQUENCE [LARGE SCALE GENOMIC DNA]</scope>
    <source>
        <strain evidence="7">JCM 31921</strain>
    </source>
</reference>
<evidence type="ECO:0000313" key="7">
    <source>
        <dbReference type="Proteomes" id="UP001501410"/>
    </source>
</evidence>
<dbReference type="Proteomes" id="UP001501410">
    <property type="component" value="Unassembled WGS sequence"/>
</dbReference>
<evidence type="ECO:0000256" key="2">
    <source>
        <dbReference type="ARBA" id="ARBA00022692"/>
    </source>
</evidence>
<feature type="transmembrane region" description="Helical" evidence="5">
    <location>
        <begin position="238"/>
        <end position="258"/>
    </location>
</feature>
<feature type="transmembrane region" description="Helical" evidence="5">
    <location>
        <begin position="12"/>
        <end position="45"/>
    </location>
</feature>
<keyword evidence="7" id="KW-1185">Reference proteome</keyword>